<dbReference type="GO" id="GO:0006979">
    <property type="term" value="P:response to oxidative stress"/>
    <property type="evidence" value="ECO:0007669"/>
    <property type="project" value="TreeGrafter"/>
</dbReference>
<dbReference type="PANTHER" id="PTHR12910:SF2">
    <property type="entry name" value="NADH DEHYDROGENASE [UBIQUINONE] 1 ALPHA SUBCOMPLEX SUBUNIT 12"/>
    <property type="match status" value="1"/>
</dbReference>
<dbReference type="GO" id="GO:0045271">
    <property type="term" value="C:respiratory chain complex I"/>
    <property type="evidence" value="ECO:0007669"/>
    <property type="project" value="InterPro"/>
</dbReference>
<comment type="subcellular location">
    <subcellularLocation>
        <location evidence="2">Mitochondrion inner membrane</location>
        <topology evidence="2">Peripheral membrane protein</topology>
        <orientation evidence="2">Matrix side</orientation>
    </subcellularLocation>
</comment>
<feature type="region of interest" description="Disordered" evidence="3">
    <location>
        <begin position="130"/>
        <end position="154"/>
    </location>
</feature>
<keyword evidence="2" id="KW-0813">Transport</keyword>
<evidence type="ECO:0000313" key="4">
    <source>
        <dbReference type="EMBL" id="CAE0648116.1"/>
    </source>
</evidence>
<reference evidence="4" key="1">
    <citation type="submission" date="2021-01" db="EMBL/GenBank/DDBJ databases">
        <authorList>
            <person name="Corre E."/>
            <person name="Pelletier E."/>
            <person name="Niang G."/>
            <person name="Scheremetjew M."/>
            <person name="Finn R."/>
            <person name="Kale V."/>
            <person name="Holt S."/>
            <person name="Cochrane G."/>
            <person name="Meng A."/>
            <person name="Brown T."/>
            <person name="Cohen L."/>
        </authorList>
    </citation>
    <scope>NUCLEOTIDE SEQUENCE</scope>
    <source>
        <strain evidence="4">CCCM811</strain>
    </source>
</reference>
<keyword evidence="2" id="KW-0679">Respiratory chain</keyword>
<comment type="function">
    <text evidence="2">Accessory subunit of the mitochondrial membrane respiratory chain NADH dehydrogenase (Complex I), that is believed not to be involved in catalysis. Complex I functions in the transfer of electrons from NADH to the respiratory chain. The immediate electron acceptor for the enzyme is believed to be ubiquinone.</text>
</comment>
<keyword evidence="2" id="KW-0472">Membrane</keyword>
<keyword evidence="2" id="KW-0249">Electron transport</keyword>
<organism evidence="4">
    <name type="scientific">Lotharella globosa</name>
    <dbReference type="NCBI Taxonomy" id="91324"/>
    <lineage>
        <taxon>Eukaryota</taxon>
        <taxon>Sar</taxon>
        <taxon>Rhizaria</taxon>
        <taxon>Cercozoa</taxon>
        <taxon>Chlorarachniophyceae</taxon>
        <taxon>Lotharella</taxon>
    </lineage>
</organism>
<keyword evidence="2" id="KW-0999">Mitochondrion inner membrane</keyword>
<keyword evidence="2" id="KW-0496">Mitochondrion</keyword>
<dbReference type="EMBL" id="HBIV01004075">
    <property type="protein sequence ID" value="CAE0648116.1"/>
    <property type="molecule type" value="Transcribed_RNA"/>
</dbReference>
<evidence type="ECO:0000256" key="1">
    <source>
        <dbReference type="ARBA" id="ARBA00007355"/>
    </source>
</evidence>
<proteinExistence type="inferred from homology"/>
<evidence type="ECO:0000256" key="2">
    <source>
        <dbReference type="RuleBase" id="RU363103"/>
    </source>
</evidence>
<dbReference type="GO" id="GO:0005743">
    <property type="term" value="C:mitochondrial inner membrane"/>
    <property type="evidence" value="ECO:0007669"/>
    <property type="project" value="UniProtKB-SubCell"/>
</dbReference>
<dbReference type="Pfam" id="PF05071">
    <property type="entry name" value="NDUFA12"/>
    <property type="match status" value="1"/>
</dbReference>
<dbReference type="InterPro" id="IPR007763">
    <property type="entry name" value="NDUFA12"/>
</dbReference>
<name>A0A6U3D1G3_9EUKA</name>
<sequence>MSYGGMMSKFRAFRAHMKANGLIETMRLHLMMNGWYREGKVVGKDTFGNVYYEADEHPIHGRNRWVEYSDKSDWDGSSVPGEWHMWLTRMTDKIPEEKSVVAGSEGEYYQWKKEHLINKGSLYGNKANYLPPSHWQRGEKEYKQDKAEAWRPSK</sequence>
<gene>
    <name evidence="4" type="ORF">LGLO00237_LOCUS2836</name>
</gene>
<dbReference type="PANTHER" id="PTHR12910">
    <property type="entry name" value="NADH-UBIQUINONE OXIDOREDUCTASE SUBUNIT B17.2"/>
    <property type="match status" value="1"/>
</dbReference>
<comment type="similarity">
    <text evidence="1 2">Belongs to the complex I NDUFA12 subunit family.</text>
</comment>
<dbReference type="AlphaFoldDB" id="A0A6U3D1G3"/>
<feature type="compositionally biased region" description="Basic and acidic residues" evidence="3">
    <location>
        <begin position="136"/>
        <end position="154"/>
    </location>
</feature>
<protein>
    <recommendedName>
        <fullName evidence="2">NADH dehydrogenase [ubiquinone] 1 alpha subcomplex subunit 12</fullName>
    </recommendedName>
</protein>
<evidence type="ECO:0000256" key="3">
    <source>
        <dbReference type="SAM" id="MobiDB-lite"/>
    </source>
</evidence>
<accession>A0A6U3D1G3</accession>